<keyword evidence="3" id="KW-1133">Transmembrane helix</keyword>
<dbReference type="Gene3D" id="1.20.5.110">
    <property type="match status" value="1"/>
</dbReference>
<sequence>MSNRTPFTMSAGITNPNYQSDSVRYTPPNRIKQLQGQVDEVTDVMRNNIRLELERGGALDALEQKSDILNEGARSFSIRSKQLKKKYWWKNLRMWIILGIVVAIVIVIIIRNN</sequence>
<dbReference type="SUPFAM" id="SSF58038">
    <property type="entry name" value="SNARE fusion complex"/>
    <property type="match status" value="1"/>
</dbReference>
<dbReference type="InterPro" id="IPR042855">
    <property type="entry name" value="V_SNARE_CC"/>
</dbReference>
<evidence type="ECO:0000256" key="2">
    <source>
        <dbReference type="SAM" id="MobiDB-lite"/>
    </source>
</evidence>
<accession>A0A819A1M3</accession>
<feature type="domain" description="V-SNARE coiled-coil homology" evidence="4">
    <location>
        <begin position="30"/>
        <end position="90"/>
    </location>
</feature>
<dbReference type="PROSITE" id="PS50892">
    <property type="entry name" value="V_SNARE"/>
    <property type="match status" value="1"/>
</dbReference>
<dbReference type="PRINTS" id="PR00219">
    <property type="entry name" value="SYNAPTOBREVN"/>
</dbReference>
<keyword evidence="3" id="KW-0472">Membrane</keyword>
<evidence type="ECO:0000313" key="5">
    <source>
        <dbReference type="EMBL" id="CAF3777591.1"/>
    </source>
</evidence>
<gene>
    <name evidence="5" type="ORF">OXD698_LOCUS16959</name>
</gene>
<name>A0A819A1M3_9BILA</name>
<evidence type="ECO:0000256" key="3">
    <source>
        <dbReference type="SAM" id="Phobius"/>
    </source>
</evidence>
<evidence type="ECO:0000259" key="4">
    <source>
        <dbReference type="PROSITE" id="PS50892"/>
    </source>
</evidence>
<dbReference type="Pfam" id="PF00957">
    <property type="entry name" value="Synaptobrevin"/>
    <property type="match status" value="1"/>
</dbReference>
<protein>
    <recommendedName>
        <fullName evidence="4">V-SNARE coiled-coil homology domain-containing protein</fullName>
    </recommendedName>
</protein>
<dbReference type="EMBL" id="CAJOAZ010001186">
    <property type="protein sequence ID" value="CAF3777591.1"/>
    <property type="molecule type" value="Genomic_DNA"/>
</dbReference>
<comment type="caution">
    <text evidence="5">The sequence shown here is derived from an EMBL/GenBank/DDBJ whole genome shotgun (WGS) entry which is preliminary data.</text>
</comment>
<feature type="region of interest" description="Disordered" evidence="2">
    <location>
        <begin position="1"/>
        <end position="20"/>
    </location>
</feature>
<dbReference type="InterPro" id="IPR016444">
    <property type="entry name" value="Synaptobrevin/VAMP"/>
</dbReference>
<proteinExistence type="predicted"/>
<reference evidence="5" key="1">
    <citation type="submission" date="2021-02" db="EMBL/GenBank/DDBJ databases">
        <authorList>
            <person name="Nowell W R."/>
        </authorList>
    </citation>
    <scope>NUCLEOTIDE SEQUENCE</scope>
</reference>
<dbReference type="Proteomes" id="UP000663844">
    <property type="component" value="Unassembled WGS sequence"/>
</dbReference>
<dbReference type="GO" id="GO:0016192">
    <property type="term" value="P:vesicle-mediated transport"/>
    <property type="evidence" value="ECO:0007669"/>
    <property type="project" value="InterPro"/>
</dbReference>
<dbReference type="PIRSF" id="PIRSF005409">
    <property type="entry name" value="Synaptobrevin_euk"/>
    <property type="match status" value="1"/>
</dbReference>
<organism evidence="5 6">
    <name type="scientific">Adineta steineri</name>
    <dbReference type="NCBI Taxonomy" id="433720"/>
    <lineage>
        <taxon>Eukaryota</taxon>
        <taxon>Metazoa</taxon>
        <taxon>Spiralia</taxon>
        <taxon>Gnathifera</taxon>
        <taxon>Rotifera</taxon>
        <taxon>Eurotatoria</taxon>
        <taxon>Bdelloidea</taxon>
        <taxon>Adinetida</taxon>
        <taxon>Adinetidae</taxon>
        <taxon>Adineta</taxon>
    </lineage>
</organism>
<keyword evidence="3" id="KW-0812">Transmembrane</keyword>
<evidence type="ECO:0000256" key="1">
    <source>
        <dbReference type="PROSITE-ProRule" id="PRU00290"/>
    </source>
</evidence>
<dbReference type="InterPro" id="IPR001388">
    <property type="entry name" value="Synaptobrevin-like"/>
</dbReference>
<feature type="transmembrane region" description="Helical" evidence="3">
    <location>
        <begin position="92"/>
        <end position="110"/>
    </location>
</feature>
<evidence type="ECO:0000313" key="6">
    <source>
        <dbReference type="Proteomes" id="UP000663844"/>
    </source>
</evidence>
<dbReference type="GO" id="GO:0016020">
    <property type="term" value="C:membrane"/>
    <property type="evidence" value="ECO:0007669"/>
    <property type="project" value="InterPro"/>
</dbReference>
<dbReference type="AlphaFoldDB" id="A0A819A1M3"/>
<dbReference type="PANTHER" id="PTHR45701">
    <property type="entry name" value="SYNAPTOBREVIN FAMILY MEMBER"/>
    <property type="match status" value="1"/>
</dbReference>
<keyword evidence="1" id="KW-0175">Coiled coil</keyword>